<dbReference type="PANTHER" id="PTHR36836:SF1">
    <property type="entry name" value="COLANIC ACID BIOSYNTHESIS PROTEIN WCAK"/>
    <property type="match status" value="1"/>
</dbReference>
<dbReference type="EMBL" id="JBHSHL010000021">
    <property type="protein sequence ID" value="MFC4804626.1"/>
    <property type="molecule type" value="Genomic_DNA"/>
</dbReference>
<reference evidence="3" key="1">
    <citation type="journal article" date="2019" name="Int. J. Syst. Evol. Microbiol.">
        <title>The Global Catalogue of Microorganisms (GCM) 10K type strain sequencing project: providing services to taxonomists for standard genome sequencing and annotation.</title>
        <authorList>
            <consortium name="The Broad Institute Genomics Platform"/>
            <consortium name="The Broad Institute Genome Sequencing Center for Infectious Disease"/>
            <person name="Wu L."/>
            <person name="Ma J."/>
        </authorList>
    </citation>
    <scope>NUCLEOTIDE SEQUENCE [LARGE SCALE GENOMIC DNA]</scope>
    <source>
        <strain evidence="3">CCUG 46385</strain>
    </source>
</reference>
<keyword evidence="2" id="KW-0808">Transferase</keyword>
<dbReference type="Proteomes" id="UP001595916">
    <property type="component" value="Unassembled WGS sequence"/>
</dbReference>
<dbReference type="NCBIfam" id="TIGR03609">
    <property type="entry name" value="S_layer_CsaB"/>
    <property type="match status" value="1"/>
</dbReference>
<dbReference type="Pfam" id="PF04230">
    <property type="entry name" value="PS_pyruv_trans"/>
    <property type="match status" value="1"/>
</dbReference>
<dbReference type="RefSeq" id="WP_379788140.1">
    <property type="nucleotide sequence ID" value="NZ_JBHSHL010000021.1"/>
</dbReference>
<evidence type="ECO:0000313" key="3">
    <source>
        <dbReference type="Proteomes" id="UP001595916"/>
    </source>
</evidence>
<feature type="domain" description="Polysaccharide pyruvyl transferase" evidence="1">
    <location>
        <begin position="14"/>
        <end position="302"/>
    </location>
</feature>
<dbReference type="InterPro" id="IPR007345">
    <property type="entry name" value="Polysacch_pyruvyl_Trfase"/>
</dbReference>
<dbReference type="GO" id="GO:0016740">
    <property type="term" value="F:transferase activity"/>
    <property type="evidence" value="ECO:0007669"/>
    <property type="project" value="UniProtKB-KW"/>
</dbReference>
<keyword evidence="3" id="KW-1185">Reference proteome</keyword>
<gene>
    <name evidence="2" type="primary">csaB</name>
    <name evidence="2" type="ORF">ACFO4R_05965</name>
</gene>
<organism evidence="2 3">
    <name type="scientific">Filifactor villosus</name>
    <dbReference type="NCBI Taxonomy" id="29374"/>
    <lineage>
        <taxon>Bacteria</taxon>
        <taxon>Bacillati</taxon>
        <taxon>Bacillota</taxon>
        <taxon>Clostridia</taxon>
        <taxon>Peptostreptococcales</taxon>
        <taxon>Filifactoraceae</taxon>
        <taxon>Filifactor</taxon>
    </lineage>
</organism>
<proteinExistence type="predicted"/>
<name>A0ABV9QMK5_9FIRM</name>
<accession>A0ABV9QMK5</accession>
<evidence type="ECO:0000259" key="1">
    <source>
        <dbReference type="Pfam" id="PF04230"/>
    </source>
</evidence>
<protein>
    <submittedName>
        <fullName evidence="2">Polysaccharide pyruvyl transferase CsaB</fullName>
    </submittedName>
</protein>
<comment type="caution">
    <text evidence="2">The sequence shown here is derived from an EMBL/GenBank/DDBJ whole genome shotgun (WGS) entry which is preliminary data.</text>
</comment>
<dbReference type="PANTHER" id="PTHR36836">
    <property type="entry name" value="COLANIC ACID BIOSYNTHESIS PROTEIN WCAK"/>
    <property type="match status" value="1"/>
</dbReference>
<evidence type="ECO:0000313" key="2">
    <source>
        <dbReference type="EMBL" id="MFC4804626.1"/>
    </source>
</evidence>
<sequence length="369" mass="41871">MNKLLLSGYFGFNNMGDEAILKGLIDGILREVEAPEIVVLSSNPEFTQKKYEGYPVKAINRMDPVKIGKEMKDMDLFVSGGGSLLQDVTSSRSLLYYLGLLSLAKSVYKKKTMIYSQGIGPVNKEANKTWVKRILSKVDLINVRDKNSKKTLEDIGINRDILVTADTVLGMTPPSKERGKKLLSDMGVVEGRTNLAISLRTWKDRDAHIEKEIGLLIEKLLETGTYNIFLLPFHFNEDMKLISKIHSNLEKKKQVYVITQDLYVDEYLSFMGNMDIVVAMRLHGLIFSTLMGAVPIGISYDPKVDSFLQEIDSKDVVSVEHVTSEDLYERILYKTQNLSKEKEHIRTQRQALREVADVSNVRLKELLMK</sequence>
<dbReference type="InterPro" id="IPR019896">
    <property type="entry name" value="Polysacch_pyruvyl_Trfase_CsaB"/>
</dbReference>